<dbReference type="InterPro" id="IPR036179">
    <property type="entry name" value="Ig-like_dom_sf"/>
</dbReference>
<evidence type="ECO:0000256" key="6">
    <source>
        <dbReference type="SAM" id="MobiDB-lite"/>
    </source>
</evidence>
<keyword evidence="10" id="KW-1185">Reference proteome</keyword>
<feature type="compositionally biased region" description="Polar residues" evidence="6">
    <location>
        <begin position="638"/>
        <end position="650"/>
    </location>
</feature>
<organism evidence="9 10">
    <name type="scientific">Dermatophagoides pteronyssinus</name>
    <name type="common">European house dust mite</name>
    <dbReference type="NCBI Taxonomy" id="6956"/>
    <lineage>
        <taxon>Eukaryota</taxon>
        <taxon>Metazoa</taxon>
        <taxon>Ecdysozoa</taxon>
        <taxon>Arthropoda</taxon>
        <taxon>Chelicerata</taxon>
        <taxon>Arachnida</taxon>
        <taxon>Acari</taxon>
        <taxon>Acariformes</taxon>
        <taxon>Sarcoptiformes</taxon>
        <taxon>Astigmata</taxon>
        <taxon>Psoroptidia</taxon>
        <taxon>Analgoidea</taxon>
        <taxon>Pyroglyphidae</taxon>
        <taxon>Dermatophagoidinae</taxon>
        <taxon>Dermatophagoides</taxon>
    </lineage>
</organism>
<dbReference type="Pfam" id="PF13927">
    <property type="entry name" value="Ig_3"/>
    <property type="match status" value="2"/>
</dbReference>
<dbReference type="PANTHER" id="PTHR11640:SF155">
    <property type="entry name" value="IG-LIKE DOMAIN-CONTAINING PROTEIN"/>
    <property type="match status" value="1"/>
</dbReference>
<dbReference type="PROSITE" id="PS50835">
    <property type="entry name" value="IG_LIKE"/>
    <property type="match status" value="4"/>
</dbReference>
<proteinExistence type="predicted"/>
<feature type="region of interest" description="Disordered" evidence="6">
    <location>
        <begin position="601"/>
        <end position="662"/>
    </location>
</feature>
<comment type="subcellular location">
    <subcellularLocation>
        <location evidence="1">Membrane</location>
        <topology evidence="1">Single-pass type I membrane protein</topology>
    </subcellularLocation>
</comment>
<reference evidence="9 10" key="2">
    <citation type="journal article" date="2022" name="Mol. Biol. Evol.">
        <title>Comparative Genomics Reveals Insights into the Divergent Evolution of Astigmatic Mites and Household Pest Adaptations.</title>
        <authorList>
            <person name="Xiong Q."/>
            <person name="Wan A.T."/>
            <person name="Liu X."/>
            <person name="Fung C.S."/>
            <person name="Xiao X."/>
            <person name="Malainual N."/>
            <person name="Hou J."/>
            <person name="Wang L."/>
            <person name="Wang M."/>
            <person name="Yang K.Y."/>
            <person name="Cui Y."/>
            <person name="Leung E.L."/>
            <person name="Nong W."/>
            <person name="Shin S.K."/>
            <person name="Au S.W."/>
            <person name="Jeong K.Y."/>
            <person name="Chew F.T."/>
            <person name="Hui J.H."/>
            <person name="Leung T.F."/>
            <person name="Tungtrongchitr A."/>
            <person name="Zhong N."/>
            <person name="Liu Z."/>
            <person name="Tsui S.K."/>
        </authorList>
    </citation>
    <scope>NUCLEOTIDE SEQUENCE [LARGE SCALE GENOMIC DNA]</scope>
    <source>
        <strain evidence="9">Derp</strain>
    </source>
</reference>
<feature type="domain" description="Ig-like" evidence="8">
    <location>
        <begin position="258"/>
        <end position="343"/>
    </location>
</feature>
<dbReference type="InterPro" id="IPR003598">
    <property type="entry name" value="Ig_sub2"/>
</dbReference>
<dbReference type="InterPro" id="IPR013162">
    <property type="entry name" value="CD80_C2-set"/>
</dbReference>
<evidence type="ECO:0000259" key="8">
    <source>
        <dbReference type="PROSITE" id="PS50835"/>
    </source>
</evidence>
<dbReference type="Proteomes" id="UP000887458">
    <property type="component" value="Unassembled WGS sequence"/>
</dbReference>
<dbReference type="InterPro" id="IPR007110">
    <property type="entry name" value="Ig-like_dom"/>
</dbReference>
<keyword evidence="7" id="KW-1133">Transmembrane helix</keyword>
<dbReference type="InterPro" id="IPR013783">
    <property type="entry name" value="Ig-like_fold"/>
</dbReference>
<gene>
    <name evidence="9" type="ORF">DERP_006995</name>
</gene>
<dbReference type="SMART" id="SM00408">
    <property type="entry name" value="IGc2"/>
    <property type="match status" value="3"/>
</dbReference>
<evidence type="ECO:0000256" key="2">
    <source>
        <dbReference type="ARBA" id="ARBA00023136"/>
    </source>
</evidence>
<evidence type="ECO:0000313" key="9">
    <source>
        <dbReference type="EMBL" id="KAH9426055.1"/>
    </source>
</evidence>
<feature type="transmembrane region" description="Helical" evidence="7">
    <location>
        <begin position="572"/>
        <end position="596"/>
    </location>
</feature>
<keyword evidence="3" id="KW-1015">Disulfide bond</keyword>
<feature type="domain" description="Ig-like" evidence="8">
    <location>
        <begin position="348"/>
        <end position="441"/>
    </location>
</feature>
<dbReference type="Gene3D" id="2.60.40.10">
    <property type="entry name" value="Immunoglobulins"/>
    <property type="match status" value="4"/>
</dbReference>
<sequence>MLVIQLNEPKIIILPNRLDNFNWIFNFDDLTLVTNNRWFLPGTIHTRTQAFGNVARVLESTPMFRKVPSPIYYKQQGSDLELNCITERIDNVSCFWLRSGKVVPPQSGKYDYSPFSSSGDCSMTISRLQYPDDNSQWKCQVYPDKSGQELPTTDVIVMVRPHQPNITFDNFTDSPIADQVTSISCQSTNGNPLPRLEWYLDDMNITQYAKEIVKDRTIKSTLRYVFTKKDKGSQLQCLSFHPTGQQVSSKVMNVQYKPYVTVKEKTYTAYEGKDLEIECHVEANPEANIYWKPRSEKINETKYKVMSNKLLLRNIDYTFDGEEFQCSAQNAIGPSKTESVKLNVLYPPRLVNIDFPRKNITVGDDMQFECTFVGNPPPKIRWCFTDAIRNNLYYPKASDDNPGVLIIKNVTYLNEGSYYCQGINYNWILNKENMVPSSQFAVNIVGRPLFIKDKRTVIGYRGLDTKIEQSFCSDPSPNQVYWIYGSNRIPVDLEVGKEDSIRPHNQLDHFHIRTGRLIKIDSLSPNPTCFRVALMVANTGTEDIRDYSLVVHNKYGKSVGIVTLQVNSPLSIAAVIAFSLILLVIILAITIGIILLRRKPSQSSSGSSTISSTSSTNKQRIDDHHPVEVVDNKYEVQVPNNDSYGDGNNSLKKHGSKKTNGH</sequence>
<name>A0ABQ8JUE7_DERPT</name>
<dbReference type="CDD" id="cd00096">
    <property type="entry name" value="Ig"/>
    <property type="match status" value="1"/>
</dbReference>
<dbReference type="SUPFAM" id="SSF48726">
    <property type="entry name" value="Immunoglobulin"/>
    <property type="match status" value="4"/>
</dbReference>
<dbReference type="InterPro" id="IPR003599">
    <property type="entry name" value="Ig_sub"/>
</dbReference>
<keyword evidence="2 7" id="KW-0472">Membrane</keyword>
<dbReference type="EMBL" id="NJHN03000012">
    <property type="protein sequence ID" value="KAH9426055.1"/>
    <property type="molecule type" value="Genomic_DNA"/>
</dbReference>
<protein>
    <recommendedName>
        <fullName evidence="8">Ig-like domain-containing protein</fullName>
    </recommendedName>
</protein>
<feature type="compositionally biased region" description="Basic and acidic residues" evidence="6">
    <location>
        <begin position="619"/>
        <end position="634"/>
    </location>
</feature>
<accession>A0ABQ8JUE7</accession>
<dbReference type="PANTHER" id="PTHR11640">
    <property type="entry name" value="NEPHRIN"/>
    <property type="match status" value="1"/>
</dbReference>
<feature type="domain" description="Ig-like" evidence="8">
    <location>
        <begin position="164"/>
        <end position="253"/>
    </location>
</feature>
<evidence type="ECO:0000313" key="10">
    <source>
        <dbReference type="Proteomes" id="UP000887458"/>
    </source>
</evidence>
<dbReference type="SMART" id="SM00409">
    <property type="entry name" value="IG"/>
    <property type="match status" value="3"/>
</dbReference>
<keyword evidence="7" id="KW-0812">Transmembrane</keyword>
<keyword evidence="4" id="KW-0325">Glycoprotein</keyword>
<evidence type="ECO:0000256" key="1">
    <source>
        <dbReference type="ARBA" id="ARBA00004479"/>
    </source>
</evidence>
<keyword evidence="5" id="KW-0393">Immunoglobulin domain</keyword>
<evidence type="ECO:0000256" key="4">
    <source>
        <dbReference type="ARBA" id="ARBA00023180"/>
    </source>
</evidence>
<reference evidence="9 10" key="1">
    <citation type="journal article" date="2018" name="J. Allergy Clin. Immunol.">
        <title>High-quality assembly of Dermatophagoides pteronyssinus genome and transcriptome reveals a wide range of novel allergens.</title>
        <authorList>
            <person name="Liu X.Y."/>
            <person name="Yang K.Y."/>
            <person name="Wang M.Q."/>
            <person name="Kwok J.S."/>
            <person name="Zeng X."/>
            <person name="Yang Z."/>
            <person name="Xiao X.J."/>
            <person name="Lau C.P."/>
            <person name="Li Y."/>
            <person name="Huang Z.M."/>
            <person name="Ba J.G."/>
            <person name="Yim A.K."/>
            <person name="Ouyang C.Y."/>
            <person name="Ngai S.M."/>
            <person name="Chan T.F."/>
            <person name="Leung E.L."/>
            <person name="Liu L."/>
            <person name="Liu Z.G."/>
            <person name="Tsui S.K."/>
        </authorList>
    </citation>
    <scope>NUCLEOTIDE SEQUENCE [LARGE SCALE GENOMIC DNA]</scope>
    <source>
        <strain evidence="9">Derp</strain>
    </source>
</reference>
<feature type="compositionally biased region" description="Low complexity" evidence="6">
    <location>
        <begin position="601"/>
        <end position="616"/>
    </location>
</feature>
<dbReference type="InterPro" id="IPR051275">
    <property type="entry name" value="Cell_adhesion_signaling"/>
</dbReference>
<evidence type="ECO:0000256" key="7">
    <source>
        <dbReference type="SAM" id="Phobius"/>
    </source>
</evidence>
<comment type="caution">
    <text evidence="9">The sequence shown here is derived from an EMBL/GenBank/DDBJ whole genome shotgun (WGS) entry which is preliminary data.</text>
</comment>
<evidence type="ECO:0000256" key="3">
    <source>
        <dbReference type="ARBA" id="ARBA00023157"/>
    </source>
</evidence>
<evidence type="ECO:0000256" key="5">
    <source>
        <dbReference type="ARBA" id="ARBA00023319"/>
    </source>
</evidence>
<dbReference type="Pfam" id="PF08205">
    <property type="entry name" value="C2-set_2"/>
    <property type="match status" value="1"/>
</dbReference>
<feature type="domain" description="Ig-like" evidence="8">
    <location>
        <begin position="62"/>
        <end position="141"/>
    </location>
</feature>
<feature type="compositionally biased region" description="Basic residues" evidence="6">
    <location>
        <begin position="651"/>
        <end position="662"/>
    </location>
</feature>